<dbReference type="InterPro" id="IPR032291">
    <property type="entry name" value="Abn2_C"/>
</dbReference>
<feature type="signal peptide" evidence="6">
    <location>
        <begin position="1"/>
        <end position="22"/>
    </location>
</feature>
<comment type="similarity">
    <text evidence="2">Belongs to the glycosyl hydrolase 43 family.</text>
</comment>
<comment type="pathway">
    <text evidence="1">Glycan metabolism; L-arabinan degradation.</text>
</comment>
<dbReference type="SUPFAM" id="SSF75005">
    <property type="entry name" value="Arabinanase/levansucrase/invertase"/>
    <property type="match status" value="1"/>
</dbReference>
<evidence type="ECO:0000256" key="4">
    <source>
        <dbReference type="ARBA" id="ARBA00023295"/>
    </source>
</evidence>
<comment type="caution">
    <text evidence="8">The sequence shown here is derived from an EMBL/GenBank/DDBJ whole genome shotgun (WGS) entry which is preliminary data.</text>
</comment>
<reference evidence="8" key="2">
    <citation type="journal article" date="2021" name="PeerJ">
        <title>Extensive microbial diversity within the chicken gut microbiome revealed by metagenomics and culture.</title>
        <authorList>
            <person name="Gilroy R."/>
            <person name="Ravi A."/>
            <person name="Getino M."/>
            <person name="Pursley I."/>
            <person name="Horton D.L."/>
            <person name="Alikhan N.F."/>
            <person name="Baker D."/>
            <person name="Gharbi K."/>
            <person name="Hall N."/>
            <person name="Watson M."/>
            <person name="Adriaenssens E.M."/>
            <person name="Foster-Nyarko E."/>
            <person name="Jarju S."/>
            <person name="Secka A."/>
            <person name="Antonio M."/>
            <person name="Oren A."/>
            <person name="Chaudhuri R.R."/>
            <person name="La Ragione R."/>
            <person name="Hildebrand F."/>
            <person name="Pallen M.J."/>
        </authorList>
    </citation>
    <scope>NUCLEOTIDE SEQUENCE</scope>
    <source>
        <strain evidence="8">USAMLcec3-3695</strain>
    </source>
</reference>
<keyword evidence="3" id="KW-0378">Hydrolase</keyword>
<dbReference type="GO" id="GO:0005975">
    <property type="term" value="P:carbohydrate metabolic process"/>
    <property type="evidence" value="ECO:0007669"/>
    <property type="project" value="InterPro"/>
</dbReference>
<evidence type="ECO:0000259" key="7">
    <source>
        <dbReference type="Pfam" id="PF16369"/>
    </source>
</evidence>
<accession>A0A9D1SER2</accession>
<dbReference type="Proteomes" id="UP000824109">
    <property type="component" value="Unassembled WGS sequence"/>
</dbReference>
<evidence type="ECO:0000313" key="9">
    <source>
        <dbReference type="Proteomes" id="UP000824109"/>
    </source>
</evidence>
<name>A0A9D1SER2_9FIRM</name>
<dbReference type="InterPro" id="IPR013320">
    <property type="entry name" value="ConA-like_dom_sf"/>
</dbReference>
<dbReference type="InterPro" id="IPR006710">
    <property type="entry name" value="Glyco_hydro_43"/>
</dbReference>
<dbReference type="Pfam" id="PF04616">
    <property type="entry name" value="Glyco_hydro_43"/>
    <property type="match status" value="1"/>
</dbReference>
<protein>
    <submittedName>
        <fullName evidence="8">Family 43 glycosylhydrolase</fullName>
    </submittedName>
</protein>
<dbReference type="Pfam" id="PF16369">
    <property type="entry name" value="GH43_C"/>
    <property type="match status" value="1"/>
</dbReference>
<dbReference type="SUPFAM" id="SSF49899">
    <property type="entry name" value="Concanavalin A-like lectins/glucanases"/>
    <property type="match status" value="1"/>
</dbReference>
<dbReference type="Gene3D" id="2.60.120.200">
    <property type="match status" value="1"/>
</dbReference>
<evidence type="ECO:0000313" key="8">
    <source>
        <dbReference type="EMBL" id="HIU56933.1"/>
    </source>
</evidence>
<gene>
    <name evidence="8" type="ORF">IAA61_03845</name>
</gene>
<sequence length="969" mass="105508">MMNKIIPILTAAACFMPYAASAADTAPEGASAAAEEALVSISFDEPGTGTGSFTAETGGTVTEHGNIAYADGVNGKALSITEKSAENYLELEDGILDGCTAATYTFRLKPTSADVPNWPFMTTPDETQTMNYEKYVGMLATTTYYTAERYNNSGTRLSSVTTEGDYSDWEYVAVVFDENGTRIYVNGMLAASDETAVYLSAVFTADSKTWLGHANWGEGEGFSGMIDDFAIYGTALSEDEIQALAGDSYTEALNEYLNENNRLVIKTNFYNGDDKVFQFGDGDTVTVKTTIENLMPSEANLTVSLTPYSSVGALDGAAEASYSIPVTETRDFEASVTVTPETERIAVTVTDGARVIDAGSIYRSDVIFPSEAPEDTYGTTMAAHDPSIFKDPETGIYYAYNTDAYSGEYESADGETLTDTYPMDTFVSEDLIHWERIDNNFRIPESAVEFFDEIFTPMGSAMNTGIWAPDMFYAEEDTEHPYWLYYSLSTNGTSFDYTRSAIGLVKGESPTGPWTDCGIIISSDENDCNTNAIDSNIYEDTNGDRFFIWGSFQRGIHQVKLTEDGRAEGVDYTSNASIHSSSKNLGDRLFSVPSGHQGPEGPYMINNTDTGYRYMFVSYGWLGTNYNVRIARNSLENTWASETAEEPHRKLEDQDGRLVGTTFADQVKEGGSLDELWGYKLIGSYKLGDGITYYGNCHNSVLHDDDGNWYLADHSRKVPDGYAALQIRRMLWTDEGWPVVSPLTYSGETEQTIPIEMLYGTWDLSSVGQTIFADGVNDVSNRNSIKNVDLPVLSSEIIISPDGTLGGGLGTWEYDGDHTVTLHFTKDGDPENYEFYKNGDTMELYVLTGYDKDQRESALVMTGTDQDMITQFAKKNNAVAGTAEGTAAAVTITGAALTDTGISVTTTGFENMSMIAAGYSNGKVSAVSNAVISAEAGAPAELTLSGEYDTVKVYISRGTTLEALTVLTK</sequence>
<dbReference type="GO" id="GO:0004553">
    <property type="term" value="F:hydrolase activity, hydrolyzing O-glycosyl compounds"/>
    <property type="evidence" value="ECO:0007669"/>
    <property type="project" value="InterPro"/>
</dbReference>
<evidence type="ECO:0000256" key="3">
    <source>
        <dbReference type="ARBA" id="ARBA00022801"/>
    </source>
</evidence>
<feature type="domain" description="Extracellular endo-alpha-(1-&gt;5)-L-arabinanase C-terminal" evidence="7">
    <location>
        <begin position="742"/>
        <end position="867"/>
    </location>
</feature>
<feature type="site" description="Important for catalytic activity, responsible for pKa modulation of the active site Glu and correct orientation of both the proton donor and substrate" evidence="5">
    <location>
        <position position="534"/>
    </location>
</feature>
<evidence type="ECO:0000256" key="1">
    <source>
        <dbReference type="ARBA" id="ARBA00004834"/>
    </source>
</evidence>
<dbReference type="InterPro" id="IPR050727">
    <property type="entry name" value="GH43_arabinanases"/>
</dbReference>
<dbReference type="InterPro" id="IPR023296">
    <property type="entry name" value="Glyco_hydro_beta-prop_sf"/>
</dbReference>
<evidence type="ECO:0000256" key="6">
    <source>
        <dbReference type="SAM" id="SignalP"/>
    </source>
</evidence>
<dbReference type="EMBL" id="DVNB01000041">
    <property type="protein sequence ID" value="HIU56933.1"/>
    <property type="molecule type" value="Genomic_DNA"/>
</dbReference>
<evidence type="ECO:0000256" key="5">
    <source>
        <dbReference type="PIRSR" id="PIRSR606710-2"/>
    </source>
</evidence>
<organism evidence="8 9">
    <name type="scientific">Candidatus Ornithomonoglobus merdipullorum</name>
    <dbReference type="NCBI Taxonomy" id="2840895"/>
    <lineage>
        <taxon>Bacteria</taxon>
        <taxon>Bacillati</taxon>
        <taxon>Bacillota</taxon>
        <taxon>Clostridia</taxon>
        <taxon>Candidatus Ornithomonoglobus</taxon>
    </lineage>
</organism>
<dbReference type="PANTHER" id="PTHR43301:SF3">
    <property type="entry name" value="ARABINAN ENDO-1,5-ALPHA-L-ARABINOSIDASE A-RELATED"/>
    <property type="match status" value="1"/>
</dbReference>
<dbReference type="AlphaFoldDB" id="A0A9D1SER2"/>
<keyword evidence="4" id="KW-0326">Glycosidase</keyword>
<reference evidence="8" key="1">
    <citation type="submission" date="2020-10" db="EMBL/GenBank/DDBJ databases">
        <authorList>
            <person name="Gilroy R."/>
        </authorList>
    </citation>
    <scope>NUCLEOTIDE SEQUENCE</scope>
    <source>
        <strain evidence="8">USAMLcec3-3695</strain>
    </source>
</reference>
<dbReference type="PANTHER" id="PTHR43301">
    <property type="entry name" value="ARABINAN ENDO-1,5-ALPHA-L-ARABINOSIDASE"/>
    <property type="match status" value="1"/>
</dbReference>
<keyword evidence="6" id="KW-0732">Signal</keyword>
<evidence type="ECO:0000256" key="2">
    <source>
        <dbReference type="ARBA" id="ARBA00009865"/>
    </source>
</evidence>
<feature type="chain" id="PRO_5038450588" evidence="6">
    <location>
        <begin position="23"/>
        <end position="969"/>
    </location>
</feature>
<dbReference type="Pfam" id="PF13385">
    <property type="entry name" value="Laminin_G_3"/>
    <property type="match status" value="1"/>
</dbReference>
<dbReference type="Gene3D" id="2.115.10.20">
    <property type="entry name" value="Glycosyl hydrolase domain, family 43"/>
    <property type="match status" value="1"/>
</dbReference>
<proteinExistence type="inferred from homology"/>